<evidence type="ECO:0000313" key="11">
    <source>
        <dbReference type="EMBL" id="MBB6448455.1"/>
    </source>
</evidence>
<dbReference type="RefSeq" id="WP_184402446.1">
    <property type="nucleotide sequence ID" value="NZ_JACHHJ010000001.1"/>
</dbReference>
<dbReference type="AlphaFoldDB" id="A0A841PX10"/>
<keyword evidence="5 9" id="KW-0547">Nucleotide-binding</keyword>
<evidence type="ECO:0000259" key="10">
    <source>
        <dbReference type="Pfam" id="PF00696"/>
    </source>
</evidence>
<dbReference type="GO" id="GO:0003991">
    <property type="term" value="F:acetylglutamate kinase activity"/>
    <property type="evidence" value="ECO:0007669"/>
    <property type="project" value="UniProtKB-UniRule"/>
</dbReference>
<gene>
    <name evidence="9" type="primary">argB</name>
    <name evidence="11" type="ORF">HNR44_000404</name>
</gene>
<dbReference type="NCBIfam" id="TIGR00761">
    <property type="entry name" value="argB"/>
    <property type="match status" value="1"/>
</dbReference>
<dbReference type="PANTHER" id="PTHR23342:SF0">
    <property type="entry name" value="N-ACETYLGLUTAMATE SYNTHASE, MITOCHONDRIAL"/>
    <property type="match status" value="1"/>
</dbReference>
<name>A0A841PX10_9BACL</name>
<dbReference type="GO" id="GO:0042450">
    <property type="term" value="P:L-arginine biosynthetic process via ornithine"/>
    <property type="evidence" value="ECO:0007669"/>
    <property type="project" value="UniProtKB-UniRule"/>
</dbReference>
<sequence length="257" mass="27370">MSRSYVVVKCGGAAVDELSKEFYERIVHMRESGKIPVIVHGGGRSVNEMLEKMQVKSTFVNGLRRTSKEVLDVADMVFNGKVNPMICSNLQGVGLKSIGLSGCDGPMIQAELLDEENLGLVGKAVSVDCSLIDQVTSLGLTPVISPLVAGENGARLNMNADTAAAHYAQALQAEEVMFVTNVPGILKDEKQLDYVTDQEVKDMITDGTVYGGMIPKVEAALQSLEGSVQKVTIIGGEEKQTGHSGTTIVKTMASVHS</sequence>
<evidence type="ECO:0000256" key="5">
    <source>
        <dbReference type="ARBA" id="ARBA00022741"/>
    </source>
</evidence>
<reference evidence="11 12" key="1">
    <citation type="submission" date="2020-08" db="EMBL/GenBank/DDBJ databases">
        <title>Genomic Encyclopedia of Type Strains, Phase IV (KMG-IV): sequencing the most valuable type-strain genomes for metagenomic binning, comparative biology and taxonomic classification.</title>
        <authorList>
            <person name="Goeker M."/>
        </authorList>
    </citation>
    <scope>NUCLEOTIDE SEQUENCE [LARGE SCALE GENOMIC DNA]</scope>
    <source>
        <strain evidence="11 12">DSM 21769</strain>
    </source>
</reference>
<feature type="binding site" evidence="9">
    <location>
        <position position="157"/>
    </location>
    <ligand>
        <name>substrate</name>
    </ligand>
</feature>
<dbReference type="GO" id="GO:0005737">
    <property type="term" value="C:cytoplasm"/>
    <property type="evidence" value="ECO:0007669"/>
    <property type="project" value="UniProtKB-SubCell"/>
</dbReference>
<evidence type="ECO:0000256" key="9">
    <source>
        <dbReference type="HAMAP-Rule" id="MF_00082"/>
    </source>
</evidence>
<comment type="function">
    <text evidence="9">Catalyzes the ATP-dependent phosphorylation of N-acetyl-L-glutamate.</text>
</comment>
<keyword evidence="7 9" id="KW-0067">ATP-binding</keyword>
<dbReference type="CDD" id="cd04238">
    <property type="entry name" value="AAK_NAGK-like"/>
    <property type="match status" value="1"/>
</dbReference>
<keyword evidence="2 9" id="KW-0055">Arginine biosynthesis</keyword>
<keyword evidence="4 9" id="KW-0808">Transferase</keyword>
<dbReference type="EMBL" id="JACHHJ010000001">
    <property type="protein sequence ID" value="MBB6448455.1"/>
    <property type="molecule type" value="Genomic_DNA"/>
</dbReference>
<feature type="binding site" evidence="9">
    <location>
        <position position="64"/>
    </location>
    <ligand>
        <name>substrate</name>
    </ligand>
</feature>
<evidence type="ECO:0000256" key="7">
    <source>
        <dbReference type="ARBA" id="ARBA00022840"/>
    </source>
</evidence>
<dbReference type="Gene3D" id="3.40.1160.10">
    <property type="entry name" value="Acetylglutamate kinase-like"/>
    <property type="match status" value="1"/>
</dbReference>
<evidence type="ECO:0000313" key="12">
    <source>
        <dbReference type="Proteomes" id="UP000568839"/>
    </source>
</evidence>
<keyword evidence="3 9" id="KW-0028">Amino-acid biosynthesis</keyword>
<evidence type="ECO:0000256" key="1">
    <source>
        <dbReference type="ARBA" id="ARBA00004828"/>
    </source>
</evidence>
<feature type="binding site" evidence="9">
    <location>
        <begin position="42"/>
        <end position="43"/>
    </location>
    <ligand>
        <name>substrate</name>
    </ligand>
</feature>
<keyword evidence="9" id="KW-0963">Cytoplasm</keyword>
<dbReference type="InterPro" id="IPR004662">
    <property type="entry name" value="AcgluKinase_fam"/>
</dbReference>
<feature type="site" description="Transition state stabilizer" evidence="9">
    <location>
        <position position="216"/>
    </location>
</feature>
<dbReference type="HAMAP" id="MF_00082">
    <property type="entry name" value="ArgB"/>
    <property type="match status" value="1"/>
</dbReference>
<dbReference type="InterPro" id="IPR036393">
    <property type="entry name" value="AceGlu_kinase-like_sf"/>
</dbReference>
<evidence type="ECO:0000256" key="3">
    <source>
        <dbReference type="ARBA" id="ARBA00022605"/>
    </source>
</evidence>
<keyword evidence="6 9" id="KW-0418">Kinase</keyword>
<comment type="caution">
    <text evidence="11">The sequence shown here is derived from an EMBL/GenBank/DDBJ whole genome shotgun (WGS) entry which is preliminary data.</text>
</comment>
<dbReference type="InterPro" id="IPR037528">
    <property type="entry name" value="ArgB"/>
</dbReference>
<dbReference type="FunFam" id="3.40.1160.10:FF:000004">
    <property type="entry name" value="Acetylglutamate kinase"/>
    <property type="match status" value="1"/>
</dbReference>
<dbReference type="PIRSF" id="PIRSF000728">
    <property type="entry name" value="NAGK"/>
    <property type="match status" value="1"/>
</dbReference>
<comment type="catalytic activity">
    <reaction evidence="8 9">
        <text>N-acetyl-L-glutamate + ATP = N-acetyl-L-glutamyl 5-phosphate + ADP</text>
        <dbReference type="Rhea" id="RHEA:14629"/>
        <dbReference type="ChEBI" id="CHEBI:30616"/>
        <dbReference type="ChEBI" id="CHEBI:44337"/>
        <dbReference type="ChEBI" id="CHEBI:57936"/>
        <dbReference type="ChEBI" id="CHEBI:456216"/>
        <dbReference type="EC" id="2.7.2.8"/>
    </reaction>
</comment>
<dbReference type="SUPFAM" id="SSF53633">
    <property type="entry name" value="Carbamate kinase-like"/>
    <property type="match status" value="1"/>
</dbReference>
<protein>
    <recommendedName>
        <fullName evidence="9">Acetylglutamate kinase</fullName>
        <ecNumber evidence="9">2.7.2.8</ecNumber>
    </recommendedName>
    <alternativeName>
        <fullName evidence="9">N-acetyl-L-glutamate 5-phosphotransferase</fullName>
    </alternativeName>
    <alternativeName>
        <fullName evidence="9">NAG kinase</fullName>
        <shortName evidence="9">NAGK</shortName>
    </alternativeName>
</protein>
<dbReference type="UniPathway" id="UPA00068">
    <property type="reaction ID" value="UER00107"/>
</dbReference>
<evidence type="ECO:0000256" key="4">
    <source>
        <dbReference type="ARBA" id="ARBA00022679"/>
    </source>
</evidence>
<proteinExistence type="inferred from homology"/>
<feature type="site" description="Transition state stabilizer" evidence="9">
    <location>
        <position position="9"/>
    </location>
</feature>
<evidence type="ECO:0000256" key="6">
    <source>
        <dbReference type="ARBA" id="ARBA00022777"/>
    </source>
</evidence>
<organism evidence="11 12">
    <name type="scientific">Geomicrobium halophilum</name>
    <dbReference type="NCBI Taxonomy" id="549000"/>
    <lineage>
        <taxon>Bacteria</taxon>
        <taxon>Bacillati</taxon>
        <taxon>Bacillota</taxon>
        <taxon>Bacilli</taxon>
        <taxon>Bacillales</taxon>
        <taxon>Geomicrobium</taxon>
    </lineage>
</organism>
<evidence type="ECO:0000256" key="2">
    <source>
        <dbReference type="ARBA" id="ARBA00022571"/>
    </source>
</evidence>
<dbReference type="Pfam" id="PF00696">
    <property type="entry name" value="AA_kinase"/>
    <property type="match status" value="1"/>
</dbReference>
<comment type="similarity">
    <text evidence="9">Belongs to the acetylglutamate kinase family. ArgB subfamily.</text>
</comment>
<dbReference type="PANTHER" id="PTHR23342">
    <property type="entry name" value="N-ACETYLGLUTAMATE SYNTHASE"/>
    <property type="match status" value="1"/>
</dbReference>
<evidence type="ECO:0000256" key="8">
    <source>
        <dbReference type="ARBA" id="ARBA00048141"/>
    </source>
</evidence>
<feature type="domain" description="Aspartate/glutamate/uridylate kinase" evidence="10">
    <location>
        <begin position="5"/>
        <end position="234"/>
    </location>
</feature>
<comment type="pathway">
    <text evidence="1 9">Amino-acid biosynthesis; L-arginine biosynthesis; N(2)-acetyl-L-ornithine from L-glutamate: step 2/4.</text>
</comment>
<keyword evidence="12" id="KW-1185">Reference proteome</keyword>
<dbReference type="GO" id="GO:0005524">
    <property type="term" value="F:ATP binding"/>
    <property type="evidence" value="ECO:0007669"/>
    <property type="project" value="UniProtKB-UniRule"/>
</dbReference>
<dbReference type="Proteomes" id="UP000568839">
    <property type="component" value="Unassembled WGS sequence"/>
</dbReference>
<dbReference type="InterPro" id="IPR001048">
    <property type="entry name" value="Asp/Glu/Uridylate_kinase"/>
</dbReference>
<accession>A0A841PX10</accession>
<comment type="subcellular location">
    <subcellularLocation>
        <location evidence="9">Cytoplasm</location>
    </subcellularLocation>
</comment>
<dbReference type="EC" id="2.7.2.8" evidence="9"/>